<keyword evidence="2" id="KW-1185">Reference proteome</keyword>
<dbReference type="Proteomes" id="UP001062846">
    <property type="component" value="Chromosome 2"/>
</dbReference>
<sequence length="135" mass="15139">MDALYFDITMHFRRTLSTIEIVDPSSYTYVDLLDDVAKRSLSIVPCGSGCMIILKIKIPESNETMVLVKDLTREALNVQRIEGVSNVGEGNNVGQFKSVMKCNNVTRHEHYDYLISLDSDENASDTSDDIINDSD</sequence>
<reference evidence="1" key="1">
    <citation type="submission" date="2022-02" db="EMBL/GenBank/DDBJ databases">
        <title>Plant Genome Project.</title>
        <authorList>
            <person name="Zhang R.-G."/>
        </authorList>
    </citation>
    <scope>NUCLEOTIDE SEQUENCE</scope>
    <source>
        <strain evidence="1">AT1</strain>
    </source>
</reference>
<name>A0ACC0PUI0_RHOML</name>
<comment type="caution">
    <text evidence="1">The sequence shown here is derived from an EMBL/GenBank/DDBJ whole genome shotgun (WGS) entry which is preliminary data.</text>
</comment>
<gene>
    <name evidence="1" type="ORF">RHMOL_Rhmol02G0199300</name>
</gene>
<evidence type="ECO:0000313" key="1">
    <source>
        <dbReference type="EMBL" id="KAI8568438.1"/>
    </source>
</evidence>
<proteinExistence type="predicted"/>
<dbReference type="EMBL" id="CM046389">
    <property type="protein sequence ID" value="KAI8568438.1"/>
    <property type="molecule type" value="Genomic_DNA"/>
</dbReference>
<organism evidence="1 2">
    <name type="scientific">Rhododendron molle</name>
    <name type="common">Chinese azalea</name>
    <name type="synonym">Azalea mollis</name>
    <dbReference type="NCBI Taxonomy" id="49168"/>
    <lineage>
        <taxon>Eukaryota</taxon>
        <taxon>Viridiplantae</taxon>
        <taxon>Streptophyta</taxon>
        <taxon>Embryophyta</taxon>
        <taxon>Tracheophyta</taxon>
        <taxon>Spermatophyta</taxon>
        <taxon>Magnoliopsida</taxon>
        <taxon>eudicotyledons</taxon>
        <taxon>Gunneridae</taxon>
        <taxon>Pentapetalae</taxon>
        <taxon>asterids</taxon>
        <taxon>Ericales</taxon>
        <taxon>Ericaceae</taxon>
        <taxon>Ericoideae</taxon>
        <taxon>Rhodoreae</taxon>
        <taxon>Rhododendron</taxon>
    </lineage>
</organism>
<accession>A0ACC0PUI0</accession>
<evidence type="ECO:0000313" key="2">
    <source>
        <dbReference type="Proteomes" id="UP001062846"/>
    </source>
</evidence>
<protein>
    <submittedName>
        <fullName evidence="1">Uncharacterized protein</fullName>
    </submittedName>
</protein>